<evidence type="ECO:0000256" key="3">
    <source>
        <dbReference type="ARBA" id="ARBA00023315"/>
    </source>
</evidence>
<organism evidence="5 6">
    <name type="scientific">Eragrostis curvula</name>
    <name type="common">weeping love grass</name>
    <dbReference type="NCBI Taxonomy" id="38414"/>
    <lineage>
        <taxon>Eukaryota</taxon>
        <taxon>Viridiplantae</taxon>
        <taxon>Streptophyta</taxon>
        <taxon>Embryophyta</taxon>
        <taxon>Tracheophyta</taxon>
        <taxon>Spermatophyta</taxon>
        <taxon>Magnoliopsida</taxon>
        <taxon>Liliopsida</taxon>
        <taxon>Poales</taxon>
        <taxon>Poaceae</taxon>
        <taxon>PACMAD clade</taxon>
        <taxon>Chloridoideae</taxon>
        <taxon>Eragrostideae</taxon>
        <taxon>Eragrostidinae</taxon>
        <taxon>Eragrostis</taxon>
    </lineage>
</organism>
<sequence>MDVQVQRRFVIPAPPSQPPCEVPLTVFDLVAPTYHVTVLFAFSPPNPTNAALVAALEATLPCFPLLTARLVVERQRGRRGPFAVTGRGGGAGALVVEAAVPSAALADILPLAPSPDLVRLHGALEDAPAPQHVLRVQINRFACGGLVVASSASHRVADGYSMSVFHHAWADAVRRGAGAELVDHRPIVLPYGPGALAPRRPPRCEFQHRGPEFLPLAPATGDDDDAAGTNTTKASAVRVDPSEIANTLLHYTTDFVAKLKATAHNRYTTFETVTAHLWQKITAARGGAGAPPPTKTSLYVAVNGRGRLGGTDALPEQGFFGNLVLLAIAETTARSLTGGSLADAAALVRSSIRNLDKHYFQSFIDFGALHAGDGEEEEELEPAVVDEANVLSPDVDSDSWLHLDFHRLDFGCGGRLVGVLPGKIPQDGVVVLMPSLRKEGGVDAFVALWEKHAQRLSSIAFTLDSSMRTRAQEPTPHMAGRHPNLSIASNSIL</sequence>
<feature type="region of interest" description="Disordered" evidence="4">
    <location>
        <begin position="473"/>
        <end position="493"/>
    </location>
</feature>
<evidence type="ECO:0000313" key="5">
    <source>
        <dbReference type="EMBL" id="TVT97942.1"/>
    </source>
</evidence>
<dbReference type="Pfam" id="PF02458">
    <property type="entry name" value="Transferase"/>
    <property type="match status" value="1"/>
</dbReference>
<comment type="similarity">
    <text evidence="1">Belongs to the plant acyltransferase family.</text>
</comment>
<dbReference type="GO" id="GO:0016747">
    <property type="term" value="F:acyltransferase activity, transferring groups other than amino-acyl groups"/>
    <property type="evidence" value="ECO:0007669"/>
    <property type="project" value="TreeGrafter"/>
</dbReference>
<dbReference type="Proteomes" id="UP000324897">
    <property type="component" value="Unassembled WGS sequence"/>
</dbReference>
<comment type="caution">
    <text evidence="5">The sequence shown here is derived from an EMBL/GenBank/DDBJ whole genome shotgun (WGS) entry which is preliminary data.</text>
</comment>
<protein>
    <submittedName>
        <fullName evidence="5">Uncharacterized protein</fullName>
    </submittedName>
</protein>
<dbReference type="AlphaFoldDB" id="A0A5J9SGC3"/>
<keyword evidence="6" id="KW-1185">Reference proteome</keyword>
<keyword evidence="2" id="KW-0808">Transferase</keyword>
<dbReference type="PANTHER" id="PTHR31642">
    <property type="entry name" value="TRICHOTHECENE 3-O-ACETYLTRANSFERASE"/>
    <property type="match status" value="1"/>
</dbReference>
<accession>A0A5J9SGC3</accession>
<dbReference type="Gramene" id="TVT97942">
    <property type="protein sequence ID" value="TVT97942"/>
    <property type="gene ID" value="EJB05_56768"/>
</dbReference>
<dbReference type="Gene3D" id="3.30.559.10">
    <property type="entry name" value="Chloramphenicol acetyltransferase-like domain"/>
    <property type="match status" value="2"/>
</dbReference>
<reference evidence="5 6" key="1">
    <citation type="journal article" date="2019" name="Sci. Rep.">
        <title>A high-quality genome of Eragrostis curvula grass provides insights into Poaceae evolution and supports new strategies to enhance forage quality.</title>
        <authorList>
            <person name="Carballo J."/>
            <person name="Santos B.A.C.M."/>
            <person name="Zappacosta D."/>
            <person name="Garbus I."/>
            <person name="Selva J.P."/>
            <person name="Gallo C.A."/>
            <person name="Diaz A."/>
            <person name="Albertini E."/>
            <person name="Caccamo M."/>
            <person name="Echenique V."/>
        </authorList>
    </citation>
    <scope>NUCLEOTIDE SEQUENCE [LARGE SCALE GENOMIC DNA]</scope>
    <source>
        <strain evidence="6">cv. Victoria</strain>
        <tissue evidence="5">Leaf</tissue>
    </source>
</reference>
<gene>
    <name evidence="5" type="ORF">EJB05_56768</name>
</gene>
<proteinExistence type="inferred from homology"/>
<dbReference type="InterPro" id="IPR023213">
    <property type="entry name" value="CAT-like_dom_sf"/>
</dbReference>
<feature type="compositionally biased region" description="Basic and acidic residues" evidence="4">
    <location>
        <begin position="202"/>
        <end position="211"/>
    </location>
</feature>
<dbReference type="SUPFAM" id="SSF52777">
    <property type="entry name" value="CoA-dependent acyltransferases"/>
    <property type="match status" value="1"/>
</dbReference>
<dbReference type="InterPro" id="IPR050317">
    <property type="entry name" value="Plant_Fungal_Acyltransferase"/>
</dbReference>
<evidence type="ECO:0000256" key="2">
    <source>
        <dbReference type="ARBA" id="ARBA00022679"/>
    </source>
</evidence>
<keyword evidence="3" id="KW-0012">Acyltransferase</keyword>
<feature type="region of interest" description="Disordered" evidence="4">
    <location>
        <begin position="200"/>
        <end position="234"/>
    </location>
</feature>
<dbReference type="OrthoDB" id="674773at2759"/>
<dbReference type="PANTHER" id="PTHR31642:SF151">
    <property type="entry name" value="OS12G0134700 PROTEIN"/>
    <property type="match status" value="1"/>
</dbReference>
<evidence type="ECO:0000256" key="4">
    <source>
        <dbReference type="SAM" id="MobiDB-lite"/>
    </source>
</evidence>
<feature type="non-terminal residue" evidence="5">
    <location>
        <position position="1"/>
    </location>
</feature>
<dbReference type="EMBL" id="RWGY01000916">
    <property type="protein sequence ID" value="TVT97942.1"/>
    <property type="molecule type" value="Genomic_DNA"/>
</dbReference>
<name>A0A5J9SGC3_9POAL</name>
<evidence type="ECO:0000256" key="1">
    <source>
        <dbReference type="ARBA" id="ARBA00009861"/>
    </source>
</evidence>
<evidence type="ECO:0000313" key="6">
    <source>
        <dbReference type="Proteomes" id="UP000324897"/>
    </source>
</evidence>